<evidence type="ECO:0000313" key="2">
    <source>
        <dbReference type="Proteomes" id="UP000619101"/>
    </source>
</evidence>
<reference evidence="1 2" key="1">
    <citation type="submission" date="2020-08" db="EMBL/GenBank/DDBJ databases">
        <title>A Genomic Blueprint of the Chicken Gut Microbiome.</title>
        <authorList>
            <person name="Gilroy R."/>
            <person name="Ravi A."/>
            <person name="Getino M."/>
            <person name="Pursley I."/>
            <person name="Horton D.L."/>
            <person name="Alikhan N.-F."/>
            <person name="Baker D."/>
            <person name="Gharbi K."/>
            <person name="Hall N."/>
            <person name="Watson M."/>
            <person name="Adriaenssens E.M."/>
            <person name="Foster-Nyarko E."/>
            <person name="Jarju S."/>
            <person name="Secka A."/>
            <person name="Antonio M."/>
            <person name="Oren A."/>
            <person name="Chaudhuri R."/>
            <person name="La Ragione R.M."/>
            <person name="Hildebrand F."/>
            <person name="Pallen M.J."/>
        </authorList>
    </citation>
    <scope>NUCLEOTIDE SEQUENCE [LARGE SCALE GENOMIC DNA]</scope>
    <source>
        <strain evidence="1 2">A46</strain>
    </source>
</reference>
<dbReference type="Proteomes" id="UP000619101">
    <property type="component" value="Unassembled WGS sequence"/>
</dbReference>
<organism evidence="1 2">
    <name type="scientific">Solibacillus faecavium</name>
    <dbReference type="NCBI Taxonomy" id="2762221"/>
    <lineage>
        <taxon>Bacteria</taxon>
        <taxon>Bacillati</taxon>
        <taxon>Bacillota</taxon>
        <taxon>Bacilli</taxon>
        <taxon>Bacillales</taxon>
        <taxon>Caryophanaceae</taxon>
        <taxon>Solibacillus</taxon>
    </lineage>
</organism>
<name>A0ABR8Y2R0_9BACL</name>
<proteinExistence type="predicted"/>
<dbReference type="EMBL" id="JACSPZ010000011">
    <property type="protein sequence ID" value="MBD8038504.1"/>
    <property type="molecule type" value="Genomic_DNA"/>
</dbReference>
<comment type="caution">
    <text evidence="1">The sequence shown here is derived from an EMBL/GenBank/DDBJ whole genome shotgun (WGS) entry which is preliminary data.</text>
</comment>
<evidence type="ECO:0000313" key="1">
    <source>
        <dbReference type="EMBL" id="MBD8038504.1"/>
    </source>
</evidence>
<protein>
    <submittedName>
        <fullName evidence="1">Uncharacterized protein</fullName>
    </submittedName>
</protein>
<keyword evidence="2" id="KW-1185">Reference proteome</keyword>
<sequence length="98" mass="10788">METKISLAIVLASIIIGGSLLYSATNISNSINDVRNDITSSNIQLANSISGNGIIENYELVVIDGWLYLYNSVSGQIWKKADNDNPEVTWQVVEHFSQ</sequence>
<gene>
    <name evidence="1" type="ORF">H9635_17300</name>
</gene>
<accession>A0ABR8Y2R0</accession>
<dbReference type="RefSeq" id="WP_191701559.1">
    <property type="nucleotide sequence ID" value="NZ_JACSPZ010000011.1"/>
</dbReference>